<dbReference type="RefSeq" id="WP_112225546.1">
    <property type="nucleotide sequence ID" value="NZ_QLTT01000001.1"/>
</dbReference>
<organism evidence="4 5">
    <name type="scientific">Lentzea atacamensis</name>
    <dbReference type="NCBI Taxonomy" id="531938"/>
    <lineage>
        <taxon>Bacteria</taxon>
        <taxon>Bacillati</taxon>
        <taxon>Actinomycetota</taxon>
        <taxon>Actinomycetes</taxon>
        <taxon>Pseudonocardiales</taxon>
        <taxon>Pseudonocardiaceae</taxon>
        <taxon>Lentzea</taxon>
    </lineage>
</organism>
<feature type="compositionally biased region" description="Low complexity" evidence="2">
    <location>
        <begin position="221"/>
        <end position="247"/>
    </location>
</feature>
<feature type="compositionally biased region" description="Gly residues" evidence="2">
    <location>
        <begin position="376"/>
        <end position="414"/>
    </location>
</feature>
<protein>
    <submittedName>
        <fullName evidence="4">PPE-repeat protein</fullName>
    </submittedName>
</protein>
<feature type="compositionally biased region" description="Polar residues" evidence="2">
    <location>
        <begin position="329"/>
        <end position="341"/>
    </location>
</feature>
<dbReference type="Pfam" id="PF00823">
    <property type="entry name" value="PPE"/>
    <property type="match status" value="1"/>
</dbReference>
<keyword evidence="5" id="KW-1185">Reference proteome</keyword>
<dbReference type="SUPFAM" id="SSF140459">
    <property type="entry name" value="PE/PPE dimer-like"/>
    <property type="match status" value="1"/>
</dbReference>
<evidence type="ECO:0000256" key="1">
    <source>
        <dbReference type="ARBA" id="ARBA00010652"/>
    </source>
</evidence>
<dbReference type="InterPro" id="IPR038332">
    <property type="entry name" value="PPE_sf"/>
</dbReference>
<feature type="domain" description="PPE" evidence="3">
    <location>
        <begin position="41"/>
        <end position="172"/>
    </location>
</feature>
<feature type="compositionally biased region" description="Basic and acidic residues" evidence="2">
    <location>
        <begin position="462"/>
        <end position="471"/>
    </location>
</feature>
<evidence type="ECO:0000259" key="3">
    <source>
        <dbReference type="Pfam" id="PF00823"/>
    </source>
</evidence>
<feature type="compositionally biased region" description="Low complexity" evidence="2">
    <location>
        <begin position="441"/>
        <end position="452"/>
    </location>
</feature>
<sequence>MGPENDLVLRDSQNWASRSHRELYDSVHHNNDPGQAGELGSEWAQFGAELTESAQLIAKRVAASESGWTGEAAEGARAAIRGLAEWITLTARTAVEVGNRVATQGRIMETARANMPEPPAFNLDSAVRGQADPGLAGFTASAADLQAESEKARAAHEQAVAVMETMEKQSHEIDATTPVFTAPYNPVTGKSEEPPQPMMLRSSGAPSLSGASAPPPVGLQSVPGTSSPVPSPGGAPVAPAAYSGPPGIDAPVQSPQGPSYQPAAYQPPADGTAVAAASGYQPQSGGYGATGVSGYQAPAEHRPQQYGAPVPYSAQQNAPRTGDPRHVSRTTGSTDPRNPSRTADPRNLPRTAGTATTGGPNPADPRSAVRPPAGPDGAGRFGGGGTGGAGGFGGTGAARGGFPPGQFAAGGSGGPQMQPGGAAGVTSPSRGPVPAGGVGLGAAAAAGMSPAGGPMGGPATGKGEEDKEHRAASYLIGGDLFEVPGENLPPSVIGAAKPKKKQPPAPEPTT</sequence>
<proteinExistence type="inferred from homology"/>
<comment type="similarity">
    <text evidence="1">Belongs to the mycobacterial PPE family.</text>
</comment>
<accession>A0ABX9EH26</accession>
<reference evidence="4 5" key="1">
    <citation type="submission" date="2018-06" db="EMBL/GenBank/DDBJ databases">
        <title>Genomic Encyclopedia of Type Strains, Phase IV (KMG-IV): sequencing the most valuable type-strain genomes for metagenomic binning, comparative biology and taxonomic classification.</title>
        <authorList>
            <person name="Goeker M."/>
        </authorList>
    </citation>
    <scope>NUCLEOTIDE SEQUENCE [LARGE SCALE GENOMIC DNA]</scope>
    <source>
        <strain evidence="4 5">DSM 45479</strain>
    </source>
</reference>
<comment type="caution">
    <text evidence="4">The sequence shown here is derived from an EMBL/GenBank/DDBJ whole genome shotgun (WGS) entry which is preliminary data.</text>
</comment>
<feature type="region of interest" description="Disordered" evidence="2">
    <location>
        <begin position="171"/>
        <end position="473"/>
    </location>
</feature>
<gene>
    <name evidence="4" type="ORF">C8D87_101784</name>
</gene>
<dbReference type="EMBL" id="QLTT01000001">
    <property type="protein sequence ID" value="RAS70484.1"/>
    <property type="molecule type" value="Genomic_DNA"/>
</dbReference>
<feature type="compositionally biased region" description="Low complexity" evidence="2">
    <location>
        <begin position="202"/>
        <end position="212"/>
    </location>
</feature>
<dbReference type="Proteomes" id="UP000248714">
    <property type="component" value="Unassembled WGS sequence"/>
</dbReference>
<dbReference type="InterPro" id="IPR000030">
    <property type="entry name" value="PPE_dom"/>
</dbReference>
<evidence type="ECO:0000313" key="5">
    <source>
        <dbReference type="Proteomes" id="UP000248714"/>
    </source>
</evidence>
<evidence type="ECO:0000313" key="4">
    <source>
        <dbReference type="EMBL" id="RAS70484.1"/>
    </source>
</evidence>
<evidence type="ECO:0000256" key="2">
    <source>
        <dbReference type="SAM" id="MobiDB-lite"/>
    </source>
</evidence>
<name>A0ABX9EH26_9PSEU</name>
<dbReference type="Gene3D" id="1.20.1260.20">
    <property type="entry name" value="PPE superfamily"/>
    <property type="match status" value="1"/>
</dbReference>
<feature type="region of interest" description="Disordered" evidence="2">
    <location>
        <begin position="486"/>
        <end position="510"/>
    </location>
</feature>
<feature type="compositionally biased region" description="Low complexity" evidence="2">
    <location>
        <begin position="255"/>
        <end position="269"/>
    </location>
</feature>